<accession>A0A0G4LF32</accession>
<protein>
    <submittedName>
        <fullName evidence="2">Uncharacterized protein</fullName>
    </submittedName>
</protein>
<organism evidence="2 3">
    <name type="scientific">Verticillium longisporum</name>
    <name type="common">Verticillium dahliae var. longisporum</name>
    <dbReference type="NCBI Taxonomy" id="100787"/>
    <lineage>
        <taxon>Eukaryota</taxon>
        <taxon>Fungi</taxon>
        <taxon>Dikarya</taxon>
        <taxon>Ascomycota</taxon>
        <taxon>Pezizomycotina</taxon>
        <taxon>Sordariomycetes</taxon>
        <taxon>Hypocreomycetidae</taxon>
        <taxon>Glomerellales</taxon>
        <taxon>Plectosphaerellaceae</taxon>
        <taxon>Verticillium</taxon>
    </lineage>
</organism>
<gene>
    <name evidence="2" type="ORF">BN1723_000337</name>
</gene>
<dbReference type="Proteomes" id="UP000045706">
    <property type="component" value="Unassembled WGS sequence"/>
</dbReference>
<reference evidence="3" key="1">
    <citation type="submission" date="2015-05" db="EMBL/GenBank/DDBJ databases">
        <authorList>
            <person name="Fogelqvist Johan"/>
        </authorList>
    </citation>
    <scope>NUCLEOTIDE SEQUENCE [LARGE SCALE GENOMIC DNA]</scope>
</reference>
<sequence length="334" mass="37755">MMTALSRYLAAYATRNYERLHPLRLIFTNMYQIRQKHGPAALSSLIWSAMPSVAEEIESTYGSQSPLAVRTWIDLSMLYDHTSTYRMSHLYDQLGHLSHKYVSSTENDMAFRYVRIQLSAFADQSGNAHREQLVTTWNYCVANKLVFGIRGRPDVYCYHSVLQIKPWMKRVRQRYGQTLKSTELLLGCKMICCFAEDPHPMEHVDETDTLDAHPLLRLPDDNPIDLDHFNNLDSRMSATASTYTIMPSARPSSVHYGSSSSSSSSDSDLSAASASYRPSMDSAPIVVSVETIRCMRCASATEMTSTDDPSSYGMVRISTNLYYCERCAKKTGFT</sequence>
<proteinExistence type="predicted"/>
<evidence type="ECO:0000313" key="3">
    <source>
        <dbReference type="Proteomes" id="UP000045706"/>
    </source>
</evidence>
<name>A0A0G4LF32_VERLO</name>
<dbReference type="EMBL" id="CVQI01011112">
    <property type="protein sequence ID" value="CRK20519.1"/>
    <property type="molecule type" value="Genomic_DNA"/>
</dbReference>
<feature type="compositionally biased region" description="Low complexity" evidence="1">
    <location>
        <begin position="258"/>
        <end position="274"/>
    </location>
</feature>
<evidence type="ECO:0000256" key="1">
    <source>
        <dbReference type="SAM" id="MobiDB-lite"/>
    </source>
</evidence>
<evidence type="ECO:0000313" key="2">
    <source>
        <dbReference type="EMBL" id="CRK20519.1"/>
    </source>
</evidence>
<dbReference type="AlphaFoldDB" id="A0A0G4LF32"/>
<feature type="region of interest" description="Disordered" evidence="1">
    <location>
        <begin position="250"/>
        <end position="274"/>
    </location>
</feature>